<evidence type="ECO:0000313" key="3">
    <source>
        <dbReference type="EMBL" id="PZD73291.1"/>
    </source>
</evidence>
<dbReference type="Pfam" id="PF13559">
    <property type="entry name" value="DUF4129"/>
    <property type="match status" value="1"/>
</dbReference>
<organism evidence="3 4">
    <name type="scientific">Acaryochloris thomasi RCC1774</name>
    <dbReference type="NCBI Taxonomy" id="1764569"/>
    <lineage>
        <taxon>Bacteria</taxon>
        <taxon>Bacillati</taxon>
        <taxon>Cyanobacteriota</taxon>
        <taxon>Cyanophyceae</taxon>
        <taxon>Acaryochloridales</taxon>
        <taxon>Acaryochloridaceae</taxon>
        <taxon>Acaryochloris</taxon>
        <taxon>Acaryochloris thomasi</taxon>
    </lineage>
</organism>
<name>A0A2W1JXB4_9CYAN</name>
<sequence>MQLMSIILGALTPIERSRWQFKSLRRQIAERGELQLRRLLDWLQGSDSTFQDAPDWLGPLLMWLLRAAAVVIVCSLLYWGIKAVISLFNRRRRRQSSITATQQTSIETQTLQDWLAQAAAAQSQQDYATACRALYMALLVQLEKTEWLAQNPALTDQEYLRRLDSLWVLYPQAAELPQAWSQLFQTHELICYGAQDASLERFQRCQQAYQRLASELAPCRPVVP</sequence>
<keyword evidence="1" id="KW-1133">Transmembrane helix</keyword>
<keyword evidence="1" id="KW-0812">Transmembrane</keyword>
<feature type="domain" description="Protein-glutamine gamma-glutamyltransferase-like C-terminal" evidence="2">
    <location>
        <begin position="134"/>
        <end position="210"/>
    </location>
</feature>
<evidence type="ECO:0000313" key="4">
    <source>
        <dbReference type="Proteomes" id="UP000248857"/>
    </source>
</evidence>
<proteinExistence type="predicted"/>
<dbReference type="EMBL" id="PQWO01000006">
    <property type="protein sequence ID" value="PZD73291.1"/>
    <property type="molecule type" value="Genomic_DNA"/>
</dbReference>
<dbReference type="RefSeq" id="WP_110986197.1">
    <property type="nucleotide sequence ID" value="NZ_CAWNWM010000006.1"/>
</dbReference>
<evidence type="ECO:0000259" key="2">
    <source>
        <dbReference type="Pfam" id="PF13559"/>
    </source>
</evidence>
<protein>
    <recommendedName>
        <fullName evidence="2">Protein-glutamine gamma-glutamyltransferase-like C-terminal domain-containing protein</fullName>
    </recommendedName>
</protein>
<dbReference type="AlphaFoldDB" id="A0A2W1JXB4"/>
<reference evidence="3 4" key="1">
    <citation type="journal article" date="2018" name="Sci. Rep.">
        <title>A novel species of the marine cyanobacterium Acaryochloris with a unique pigment content and lifestyle.</title>
        <authorList>
            <person name="Partensky F."/>
            <person name="Six C."/>
            <person name="Ratin M."/>
            <person name="Garczarek L."/>
            <person name="Vaulot D."/>
            <person name="Probert I."/>
            <person name="Calteau A."/>
            <person name="Gourvil P."/>
            <person name="Marie D."/>
            <person name="Grebert T."/>
            <person name="Bouchier C."/>
            <person name="Le Panse S."/>
            <person name="Gachenot M."/>
            <person name="Rodriguez F."/>
            <person name="Garrido J.L."/>
        </authorList>
    </citation>
    <scope>NUCLEOTIDE SEQUENCE [LARGE SCALE GENOMIC DNA]</scope>
    <source>
        <strain evidence="3 4">RCC1774</strain>
    </source>
</reference>
<comment type="caution">
    <text evidence="3">The sequence shown here is derived from an EMBL/GenBank/DDBJ whole genome shotgun (WGS) entry which is preliminary data.</text>
</comment>
<keyword evidence="4" id="KW-1185">Reference proteome</keyword>
<dbReference type="OrthoDB" id="462387at2"/>
<dbReference type="InterPro" id="IPR025403">
    <property type="entry name" value="TgpA-like_C"/>
</dbReference>
<dbReference type="Proteomes" id="UP000248857">
    <property type="component" value="Unassembled WGS sequence"/>
</dbReference>
<keyword evidence="1" id="KW-0472">Membrane</keyword>
<accession>A0A2W1JXB4</accession>
<gene>
    <name evidence="3" type="ORF">C1752_02229</name>
</gene>
<feature type="transmembrane region" description="Helical" evidence="1">
    <location>
        <begin position="63"/>
        <end position="85"/>
    </location>
</feature>
<evidence type="ECO:0000256" key="1">
    <source>
        <dbReference type="SAM" id="Phobius"/>
    </source>
</evidence>